<reference evidence="3" key="1">
    <citation type="journal article" date="2022" name="J Environ Chem Eng">
        <title>Biodegradation of petroleum oil using a constructed nonpathogenic and heavy metal-tolerant bacterial consortium isolated from marine sponges.</title>
        <authorList>
            <person name="Dechsakulwatana C."/>
            <person name="Rungsihiranrut A."/>
            <person name="Muangchinda C."/>
            <person name="Ningthoujam R."/>
            <person name="Klankeo P."/>
            <person name="Pinyakong O."/>
        </authorList>
    </citation>
    <scope>NUCLEOTIDE SEQUENCE [LARGE SCALE GENOMIC DNA]</scope>
    <source>
        <strain evidence="3">MO2-4</strain>
    </source>
</reference>
<gene>
    <name evidence="2" type="ORF">O0R41_05785</name>
</gene>
<evidence type="ECO:0000313" key="3">
    <source>
        <dbReference type="Proteomes" id="UP001185984"/>
    </source>
</evidence>
<accession>A0ABU3ZUD2</accession>
<feature type="region of interest" description="Disordered" evidence="1">
    <location>
        <begin position="39"/>
        <end position="60"/>
    </location>
</feature>
<protein>
    <submittedName>
        <fullName evidence="2">Uncharacterized protein</fullName>
    </submittedName>
</protein>
<evidence type="ECO:0000313" key="2">
    <source>
        <dbReference type="EMBL" id="MDV5823107.1"/>
    </source>
</evidence>
<evidence type="ECO:0000256" key="1">
    <source>
        <dbReference type="SAM" id="MobiDB-lite"/>
    </source>
</evidence>
<sequence>MGLGKITRGIGKVGLALEAIRYIVLGGVAVVNAVRGKTVKQKEDSAGEDDEPADQTVDRP</sequence>
<dbReference type="RefSeq" id="WP_317516131.1">
    <property type="nucleotide sequence ID" value="NZ_JAPTHD010000001.1"/>
</dbReference>
<proteinExistence type="predicted"/>
<dbReference type="EMBL" id="JAPTHD010000001">
    <property type="protein sequence ID" value="MDV5823107.1"/>
    <property type="molecule type" value="Genomic_DNA"/>
</dbReference>
<keyword evidence="3" id="KW-1185">Reference proteome</keyword>
<name>A0ABU3ZUD2_9SPHN</name>
<organism evidence="2 3">
    <name type="scientific">Sphingobium naphthae</name>
    <dbReference type="NCBI Taxonomy" id="1886786"/>
    <lineage>
        <taxon>Bacteria</taxon>
        <taxon>Pseudomonadati</taxon>
        <taxon>Pseudomonadota</taxon>
        <taxon>Alphaproteobacteria</taxon>
        <taxon>Sphingomonadales</taxon>
        <taxon>Sphingomonadaceae</taxon>
        <taxon>Sphingobium</taxon>
    </lineage>
</organism>
<comment type="caution">
    <text evidence="2">The sequence shown here is derived from an EMBL/GenBank/DDBJ whole genome shotgun (WGS) entry which is preliminary data.</text>
</comment>
<dbReference type="Proteomes" id="UP001185984">
    <property type="component" value="Unassembled WGS sequence"/>
</dbReference>